<dbReference type="RefSeq" id="WP_350402368.1">
    <property type="nucleotide sequence ID" value="NZ_JBELOE010000239.1"/>
</dbReference>
<comment type="similarity">
    <text evidence="1">Belongs to the PhzF family.</text>
</comment>
<dbReference type="NCBIfam" id="TIGR00654">
    <property type="entry name" value="PhzF_family"/>
    <property type="match status" value="1"/>
</dbReference>
<protein>
    <submittedName>
        <fullName evidence="2">PhzF family phenazine biosynthesis protein</fullName>
    </submittedName>
</protein>
<dbReference type="Pfam" id="PF02567">
    <property type="entry name" value="PhzC-PhzF"/>
    <property type="match status" value="1"/>
</dbReference>
<proteinExistence type="inferred from homology"/>
<organism evidence="2 3">
    <name type="scientific">Catenovulum sediminis</name>
    <dbReference type="NCBI Taxonomy" id="1740262"/>
    <lineage>
        <taxon>Bacteria</taxon>
        <taxon>Pseudomonadati</taxon>
        <taxon>Pseudomonadota</taxon>
        <taxon>Gammaproteobacteria</taxon>
        <taxon>Alteromonadales</taxon>
        <taxon>Alteromonadaceae</taxon>
        <taxon>Catenovulum</taxon>
    </lineage>
</organism>
<dbReference type="Gene3D" id="3.10.310.10">
    <property type="entry name" value="Diaminopimelate Epimerase, Chain A, domain 1"/>
    <property type="match status" value="2"/>
</dbReference>
<dbReference type="Proteomes" id="UP001467690">
    <property type="component" value="Unassembled WGS sequence"/>
</dbReference>
<name>A0ABV1RJ12_9ALTE</name>
<keyword evidence="3" id="KW-1185">Reference proteome</keyword>
<dbReference type="PIRSF" id="PIRSF016184">
    <property type="entry name" value="PhzC_PhzF"/>
    <property type="match status" value="1"/>
</dbReference>
<gene>
    <name evidence="2" type="ORF">ABS311_13585</name>
</gene>
<dbReference type="SUPFAM" id="SSF54506">
    <property type="entry name" value="Diaminopimelate epimerase-like"/>
    <property type="match status" value="1"/>
</dbReference>
<evidence type="ECO:0000313" key="3">
    <source>
        <dbReference type="Proteomes" id="UP001467690"/>
    </source>
</evidence>
<dbReference type="InterPro" id="IPR003719">
    <property type="entry name" value="Phenazine_PhzF-like"/>
</dbReference>
<reference evidence="2 3" key="1">
    <citation type="submission" date="2024-06" db="EMBL/GenBank/DDBJ databases">
        <authorList>
            <person name="Chen R.Y."/>
        </authorList>
    </citation>
    <scope>NUCLEOTIDE SEQUENCE [LARGE SCALE GENOMIC DNA]</scope>
    <source>
        <strain evidence="2 3">D2</strain>
    </source>
</reference>
<comment type="caution">
    <text evidence="2">The sequence shown here is derived from an EMBL/GenBank/DDBJ whole genome shotgun (WGS) entry which is preliminary data.</text>
</comment>
<dbReference type="EMBL" id="JBELOE010000239">
    <property type="protein sequence ID" value="MER2492909.1"/>
    <property type="molecule type" value="Genomic_DNA"/>
</dbReference>
<dbReference type="PANTHER" id="PTHR13774:SF32">
    <property type="entry name" value="ANTISENSE-ENHANCING SEQUENCE 1"/>
    <property type="match status" value="1"/>
</dbReference>
<evidence type="ECO:0000313" key="2">
    <source>
        <dbReference type="EMBL" id="MER2492909.1"/>
    </source>
</evidence>
<evidence type="ECO:0000256" key="1">
    <source>
        <dbReference type="ARBA" id="ARBA00008270"/>
    </source>
</evidence>
<dbReference type="PANTHER" id="PTHR13774">
    <property type="entry name" value="PHENAZINE BIOSYNTHESIS PROTEIN"/>
    <property type="match status" value="1"/>
</dbReference>
<accession>A0ABV1RJ12</accession>
<sequence length="301" mass="33296">MAIKFYTVDVFTKKRFEGAQIAVVPDATDLTEQQMLSIAEEFNLWRTVFITPSDKAKKKIRIFNGKREFEFGGHPTIAAIYTLAKTGELALKEGENQFTLEEVNGSVECMVKVENGEPVFNQFTTKAQPEFDRFTPSAEELGEMLSIESYHFNVNGFTPLLVATHMPYLVVPVDSFESLKAARFNYDAWARSAAPATCANAILLFSGKSAFSTSDFHCRLVGPVFGIHEDPPIGAAIPAFSGYLNQFPIYSELPAKYVAERGAHQGRRSYLHVDLVSNVEGELTVKIGGNAILSSEGQLFI</sequence>